<feature type="transmembrane region" description="Helical" evidence="12">
    <location>
        <begin position="100"/>
        <end position="119"/>
    </location>
</feature>
<dbReference type="InterPro" id="IPR001512">
    <property type="entry name" value="Somatstn_rcpt_4"/>
</dbReference>
<protein>
    <submittedName>
        <fullName evidence="14">Somatostatin receptor 4</fullName>
    </submittedName>
</protein>
<dbReference type="AlphaFoldDB" id="A0A8C6BTN9"/>
<reference evidence="14" key="1">
    <citation type="submission" date="2025-08" db="UniProtKB">
        <authorList>
            <consortium name="Ensembl"/>
        </authorList>
    </citation>
    <scope>IDENTIFICATION</scope>
</reference>
<evidence type="ECO:0000256" key="2">
    <source>
        <dbReference type="ARBA" id="ARBA00022475"/>
    </source>
</evidence>
<evidence type="ECO:0000256" key="4">
    <source>
        <dbReference type="ARBA" id="ARBA00022989"/>
    </source>
</evidence>
<dbReference type="PRINTS" id="PR00246">
    <property type="entry name" value="SOMATOSTATNR"/>
</dbReference>
<dbReference type="SUPFAM" id="SSF81321">
    <property type="entry name" value="Family A G protein-coupled receptor-like"/>
    <property type="match status" value="1"/>
</dbReference>
<dbReference type="PRINTS" id="PR00237">
    <property type="entry name" value="GPCRRHODOPSN"/>
</dbReference>
<dbReference type="GO" id="GO:0042923">
    <property type="term" value="F:neuropeptide binding"/>
    <property type="evidence" value="ECO:0007669"/>
    <property type="project" value="TreeGrafter"/>
</dbReference>
<evidence type="ECO:0000256" key="6">
    <source>
        <dbReference type="ARBA" id="ARBA00023136"/>
    </source>
</evidence>
<keyword evidence="7" id="KW-1015">Disulfide bond</keyword>
<keyword evidence="8" id="KW-0675">Receptor</keyword>
<keyword evidence="15" id="KW-1185">Reference proteome</keyword>
<keyword evidence="5" id="KW-0297">G-protein coupled receptor</keyword>
<dbReference type="GO" id="GO:0005886">
    <property type="term" value="C:plasma membrane"/>
    <property type="evidence" value="ECO:0007669"/>
    <property type="project" value="UniProtKB-SubCell"/>
</dbReference>
<dbReference type="PRINTS" id="PR00590">
    <property type="entry name" value="SOMATOSTTN4R"/>
</dbReference>
<evidence type="ECO:0000313" key="14">
    <source>
        <dbReference type="Ensembl" id="ENSMMNP00015018915.1"/>
    </source>
</evidence>
<feature type="transmembrane region" description="Helical" evidence="12">
    <location>
        <begin position="210"/>
        <end position="237"/>
    </location>
</feature>
<proteinExistence type="predicted"/>
<dbReference type="InterPro" id="IPR017452">
    <property type="entry name" value="GPCR_Rhodpsn_7TM"/>
</dbReference>
<organism evidence="14 15">
    <name type="scientific">Monodon monoceros</name>
    <name type="common">Narwhal</name>
    <name type="synonym">Ceratodon monodon</name>
    <dbReference type="NCBI Taxonomy" id="40151"/>
    <lineage>
        <taxon>Eukaryota</taxon>
        <taxon>Metazoa</taxon>
        <taxon>Chordata</taxon>
        <taxon>Craniata</taxon>
        <taxon>Vertebrata</taxon>
        <taxon>Euteleostomi</taxon>
        <taxon>Mammalia</taxon>
        <taxon>Eutheria</taxon>
        <taxon>Laurasiatheria</taxon>
        <taxon>Artiodactyla</taxon>
        <taxon>Whippomorpha</taxon>
        <taxon>Cetacea</taxon>
        <taxon>Odontoceti</taxon>
        <taxon>Monodontidae</taxon>
        <taxon>Monodon</taxon>
    </lineage>
</organism>
<gene>
    <name evidence="14" type="primary">SSTR4</name>
</gene>
<keyword evidence="3 12" id="KW-0812">Transmembrane</keyword>
<evidence type="ECO:0000256" key="10">
    <source>
        <dbReference type="ARBA" id="ARBA00023224"/>
    </source>
</evidence>
<name>A0A8C6BTN9_MONMO</name>
<evidence type="ECO:0000256" key="11">
    <source>
        <dbReference type="SAM" id="MobiDB-lite"/>
    </source>
</evidence>
<keyword evidence="10" id="KW-0807">Transducer</keyword>
<evidence type="ECO:0000256" key="5">
    <source>
        <dbReference type="ARBA" id="ARBA00023040"/>
    </source>
</evidence>
<keyword evidence="9" id="KW-0325">Glycoprotein</keyword>
<dbReference type="InterPro" id="IPR000276">
    <property type="entry name" value="GPCR_Rhodpsn"/>
</dbReference>
<evidence type="ECO:0000256" key="12">
    <source>
        <dbReference type="SAM" id="Phobius"/>
    </source>
</evidence>
<dbReference type="PANTHER" id="PTHR24229">
    <property type="entry name" value="NEUROPEPTIDES RECEPTOR"/>
    <property type="match status" value="1"/>
</dbReference>
<accession>A0A8C6BTN9</accession>
<feature type="transmembrane region" description="Helical" evidence="12">
    <location>
        <begin position="66"/>
        <end position="88"/>
    </location>
</feature>
<evidence type="ECO:0000256" key="8">
    <source>
        <dbReference type="ARBA" id="ARBA00023170"/>
    </source>
</evidence>
<keyword evidence="6 12" id="KW-0472">Membrane</keyword>
<dbReference type="Gene3D" id="1.20.1070.10">
    <property type="entry name" value="Rhodopsin 7-helix transmembrane proteins"/>
    <property type="match status" value="1"/>
</dbReference>
<dbReference type="GO" id="GO:0043005">
    <property type="term" value="C:neuron projection"/>
    <property type="evidence" value="ECO:0007669"/>
    <property type="project" value="TreeGrafter"/>
</dbReference>
<reference evidence="14" key="2">
    <citation type="submission" date="2025-09" db="UniProtKB">
        <authorList>
            <consortium name="Ensembl"/>
        </authorList>
    </citation>
    <scope>IDENTIFICATION</scope>
</reference>
<keyword evidence="2" id="KW-1003">Cell membrane</keyword>
<dbReference type="GO" id="GO:0071385">
    <property type="term" value="P:cellular response to glucocorticoid stimulus"/>
    <property type="evidence" value="ECO:0007669"/>
    <property type="project" value="TreeGrafter"/>
</dbReference>
<keyword evidence="4 12" id="KW-1133">Transmembrane helix</keyword>
<sequence length="406" mass="43759">MSAQLALCAQVSPRHPGGLRIQTEDSRPPCPRGCGCRRAEQGGRWQRAGEAGVCVGQGWARVGGSAQLWCVSALVCVVGNALVIFVILRYAKVKTATNIYLLNLAVADELFMLSVPFVASSATLHHWPFGPALCRAVLSVDGLNSFPSVFCLAVLSVDRYLAGVRPLRAATCRRPGVARLTIAAFASTRPARGGRAVACDLHWPHPVWSAVFVVCTFLPGFLLPVPAVGPCYVLIVGKMWALALPAGWQRRKHSEKKVAWLVLAVAAVFVLCWLPFYAVQLLNLSVTGLDAPVHHVSLIHSHANSCAHPVLYGFLCDDFRRSFQRALCLRCCLLDASGGADQEPLDSSPPPSRAEGTRESHAPHSPASRSPGTCFPQSSCTPKSIRAPQASPLPRILAFRRMLPWG</sequence>
<evidence type="ECO:0000259" key="13">
    <source>
        <dbReference type="PROSITE" id="PS50262"/>
    </source>
</evidence>
<dbReference type="GeneTree" id="ENSGT00940000156819"/>
<dbReference type="Pfam" id="PF00001">
    <property type="entry name" value="7tm_1"/>
    <property type="match status" value="1"/>
</dbReference>
<evidence type="ECO:0000256" key="3">
    <source>
        <dbReference type="ARBA" id="ARBA00022692"/>
    </source>
</evidence>
<feature type="domain" description="G-protein coupled receptors family 1 profile" evidence="13">
    <location>
        <begin position="79"/>
        <end position="312"/>
    </location>
</feature>
<dbReference type="Proteomes" id="UP000694561">
    <property type="component" value="Unplaced"/>
</dbReference>
<evidence type="ECO:0000256" key="7">
    <source>
        <dbReference type="ARBA" id="ARBA00023157"/>
    </source>
</evidence>
<dbReference type="Ensembl" id="ENSMMNT00015020776.1">
    <property type="protein sequence ID" value="ENSMMNP00015018915.1"/>
    <property type="gene ID" value="ENSMMNG00015013888.1"/>
</dbReference>
<comment type="subcellular location">
    <subcellularLocation>
        <location evidence="1">Cell membrane</location>
        <topology evidence="1">Multi-pass membrane protein</topology>
    </subcellularLocation>
</comment>
<evidence type="ECO:0000313" key="15">
    <source>
        <dbReference type="Proteomes" id="UP000694561"/>
    </source>
</evidence>
<dbReference type="PANTHER" id="PTHR24229:SF35">
    <property type="entry name" value="SOMATOSTATIN RECEPTOR TYPE 4"/>
    <property type="match status" value="1"/>
</dbReference>
<dbReference type="GO" id="GO:0004994">
    <property type="term" value="F:somatostatin receptor activity"/>
    <property type="evidence" value="ECO:0007669"/>
    <property type="project" value="InterPro"/>
</dbReference>
<evidence type="ECO:0000256" key="9">
    <source>
        <dbReference type="ARBA" id="ARBA00023180"/>
    </source>
</evidence>
<dbReference type="InterPro" id="IPR000586">
    <property type="entry name" value="Somatstn_rcpt"/>
</dbReference>
<feature type="transmembrane region" description="Helical" evidence="12">
    <location>
        <begin position="258"/>
        <end position="278"/>
    </location>
</feature>
<dbReference type="PROSITE" id="PS50262">
    <property type="entry name" value="G_PROTEIN_RECEP_F1_2"/>
    <property type="match status" value="1"/>
</dbReference>
<feature type="region of interest" description="Disordered" evidence="11">
    <location>
        <begin position="339"/>
        <end position="387"/>
    </location>
</feature>
<evidence type="ECO:0000256" key="1">
    <source>
        <dbReference type="ARBA" id="ARBA00004651"/>
    </source>
</evidence>